<feature type="transmembrane region" description="Helical" evidence="1">
    <location>
        <begin position="261"/>
        <end position="279"/>
    </location>
</feature>
<reference evidence="4 5" key="1">
    <citation type="submission" date="2018-08" db="EMBL/GenBank/DDBJ databases">
        <title>Genomic Encyclopedia of Archaeal and Bacterial Type Strains, Phase II (KMG-II): from individual species to whole genera.</title>
        <authorList>
            <person name="Goeker M."/>
        </authorList>
    </citation>
    <scope>NUCLEOTIDE SEQUENCE [LARGE SCALE GENOMIC DNA]</scope>
    <source>
        <strain evidence="4 5">DSM 100880</strain>
    </source>
</reference>
<dbReference type="InterPro" id="IPR037682">
    <property type="entry name" value="TonB_C"/>
</dbReference>
<gene>
    <name evidence="4" type="ORF">C8P67_109119</name>
</gene>
<dbReference type="Pfam" id="PF03544">
    <property type="entry name" value="TonB_C"/>
    <property type="match status" value="1"/>
</dbReference>
<dbReference type="InterPro" id="IPR008756">
    <property type="entry name" value="Peptidase_M56"/>
</dbReference>
<evidence type="ECO:0000313" key="4">
    <source>
        <dbReference type="EMBL" id="REG96471.1"/>
    </source>
</evidence>
<keyword evidence="5" id="KW-1185">Reference proteome</keyword>
<dbReference type="GO" id="GO:0055085">
    <property type="term" value="P:transmembrane transport"/>
    <property type="evidence" value="ECO:0007669"/>
    <property type="project" value="InterPro"/>
</dbReference>
<evidence type="ECO:0000256" key="1">
    <source>
        <dbReference type="SAM" id="Phobius"/>
    </source>
</evidence>
<feature type="transmembrane region" description="Helical" evidence="1">
    <location>
        <begin position="34"/>
        <end position="54"/>
    </location>
</feature>
<sequence length="579" mass="67244">MIDFIIKSSINLLALLLFYHLILEKEKMHQFNRFYLLFSIIFSFIVPFITIEVIDKSAETLVQTNTVMTGEATMVIMPETVNYTVIIIWSIYGLVTLLLLFRFMRNILKINSKIKSNTIIDYKNAKLVLLEEKTLPHTFWNSIFINETDYRNRKIEAELYTHELIHVNQKHTLDVLFIEILKMLFWFNPIFIFYKKAIQLNHEFLADEKVITIYDNIPFYQNLLLVHVNTNPAFDITSNLNYSITKKRFTMMTKSFSRTRAVLYKIALLPLFSGLIYFMCVQSVAQKNSLSSAKSTAKNNESITQTDNSKDKRRDAYYAGVRIIVQNKRNNSSIDKMYEELTLEEKKTYLNYVPEPSTKKQPSNKEYNDFKNSKKYAIWIDNKHVSNAALDNYSAADFAYYSGSIVGKNARTAKFPQPFQFALYTPKYFDENLKNSHLKYGGDTIKITISENKGNLKKSPVYKTDSIRKLDEMVHSLAEVEKEPEFPGGIEKFYQFVGENFKLPKTADDAKLKGKIYTTFVIEKDGSLSDIKVTLDIGYGTWKETLRVLKLCPNWNPGEIYDKPVRTLYSLPITIQSAD</sequence>
<dbReference type="AlphaFoldDB" id="A0A3E0EE67"/>
<evidence type="ECO:0000259" key="2">
    <source>
        <dbReference type="Pfam" id="PF03544"/>
    </source>
</evidence>
<feature type="transmembrane region" description="Helical" evidence="1">
    <location>
        <begin position="83"/>
        <end position="103"/>
    </location>
</feature>
<accession>A0A3E0EE67</accession>
<dbReference type="SUPFAM" id="SSF74653">
    <property type="entry name" value="TolA/TonB C-terminal domain"/>
    <property type="match status" value="1"/>
</dbReference>
<keyword evidence="1" id="KW-0472">Membrane</keyword>
<feature type="domain" description="TonB C-terminal" evidence="2">
    <location>
        <begin position="501"/>
        <end position="573"/>
    </location>
</feature>
<dbReference type="PANTHER" id="PTHR33446:SF2">
    <property type="entry name" value="PROTEIN TONB"/>
    <property type="match status" value="1"/>
</dbReference>
<feature type="domain" description="Peptidase M56" evidence="3">
    <location>
        <begin position="32"/>
        <end position="215"/>
    </location>
</feature>
<comment type="caution">
    <text evidence="4">The sequence shown here is derived from an EMBL/GenBank/DDBJ whole genome shotgun (WGS) entry which is preliminary data.</text>
</comment>
<name>A0A3E0EE67_9FLAO</name>
<dbReference type="PANTHER" id="PTHR33446">
    <property type="entry name" value="PROTEIN TONB-RELATED"/>
    <property type="match status" value="1"/>
</dbReference>
<proteinExistence type="predicted"/>
<keyword evidence="1" id="KW-1133">Transmembrane helix</keyword>
<feature type="transmembrane region" description="Helical" evidence="1">
    <location>
        <begin position="6"/>
        <end position="22"/>
    </location>
</feature>
<dbReference type="Proteomes" id="UP000257136">
    <property type="component" value="Unassembled WGS sequence"/>
</dbReference>
<protein>
    <submittedName>
        <fullName evidence="4">Beta-lactamase regulating signal transducer with metallopeptidase domain</fullName>
    </submittedName>
</protein>
<dbReference type="Pfam" id="PF05569">
    <property type="entry name" value="Peptidase_M56"/>
    <property type="match status" value="1"/>
</dbReference>
<dbReference type="OrthoDB" id="1522859at2"/>
<dbReference type="GO" id="GO:0098797">
    <property type="term" value="C:plasma membrane protein complex"/>
    <property type="evidence" value="ECO:0007669"/>
    <property type="project" value="TreeGrafter"/>
</dbReference>
<dbReference type="GO" id="GO:0031992">
    <property type="term" value="F:energy transducer activity"/>
    <property type="evidence" value="ECO:0007669"/>
    <property type="project" value="TreeGrafter"/>
</dbReference>
<dbReference type="RefSeq" id="WP_115814068.1">
    <property type="nucleotide sequence ID" value="NZ_QUNI01000009.1"/>
</dbReference>
<dbReference type="EMBL" id="QUNI01000009">
    <property type="protein sequence ID" value="REG96471.1"/>
    <property type="molecule type" value="Genomic_DNA"/>
</dbReference>
<evidence type="ECO:0000259" key="3">
    <source>
        <dbReference type="Pfam" id="PF05569"/>
    </source>
</evidence>
<organism evidence="4 5">
    <name type="scientific">Flavobacterium aquicola</name>
    <dbReference type="NCBI Taxonomy" id="1682742"/>
    <lineage>
        <taxon>Bacteria</taxon>
        <taxon>Pseudomonadati</taxon>
        <taxon>Bacteroidota</taxon>
        <taxon>Flavobacteriia</taxon>
        <taxon>Flavobacteriales</taxon>
        <taxon>Flavobacteriaceae</taxon>
        <taxon>Flavobacterium</taxon>
    </lineage>
</organism>
<evidence type="ECO:0000313" key="5">
    <source>
        <dbReference type="Proteomes" id="UP000257136"/>
    </source>
</evidence>
<dbReference type="Gene3D" id="3.30.1150.10">
    <property type="match status" value="1"/>
</dbReference>
<keyword evidence="1" id="KW-0812">Transmembrane</keyword>
<dbReference type="InterPro" id="IPR051045">
    <property type="entry name" value="TonB-dependent_transducer"/>
</dbReference>